<dbReference type="InParanoid" id="A0A1D2VK31"/>
<name>A0A1D2VK31_9ASCO</name>
<accession>A0A1D2VK31</accession>
<evidence type="ECO:0000313" key="1">
    <source>
        <dbReference type="EMBL" id="ODV61949.1"/>
    </source>
</evidence>
<proteinExistence type="predicted"/>
<dbReference type="GeneID" id="30962788"/>
<dbReference type="InterPro" id="IPR051402">
    <property type="entry name" value="KPR-Related"/>
</dbReference>
<dbReference type="EMBL" id="KV454478">
    <property type="protein sequence ID" value="ODV61949.1"/>
    <property type="molecule type" value="Genomic_DNA"/>
</dbReference>
<dbReference type="GO" id="GO:0005737">
    <property type="term" value="C:cytoplasm"/>
    <property type="evidence" value="ECO:0007669"/>
    <property type="project" value="TreeGrafter"/>
</dbReference>
<dbReference type="OrthoDB" id="4068630at2759"/>
<reference evidence="2" key="1">
    <citation type="submission" date="2016-05" db="EMBL/GenBank/DDBJ databases">
        <title>Comparative genomics of biotechnologically important yeasts.</title>
        <authorList>
            <consortium name="DOE Joint Genome Institute"/>
            <person name="Riley R."/>
            <person name="Haridas S."/>
            <person name="Wolfe K.H."/>
            <person name="Lopes M.R."/>
            <person name="Hittinger C.T."/>
            <person name="Goker M."/>
            <person name="Salamov A."/>
            <person name="Wisecaver J."/>
            <person name="Long T.M."/>
            <person name="Aerts A.L."/>
            <person name="Barry K."/>
            <person name="Choi C."/>
            <person name="Clum A."/>
            <person name="Coughlan A.Y."/>
            <person name="Deshpande S."/>
            <person name="Douglass A.P."/>
            <person name="Hanson S.J."/>
            <person name="Klenk H.-P."/>
            <person name="Labutti K."/>
            <person name="Lapidus A."/>
            <person name="Lindquist E."/>
            <person name="Lipzen A."/>
            <person name="Meier-Kolthoff J.P."/>
            <person name="Ohm R.A."/>
            <person name="Otillar R.P."/>
            <person name="Pangilinan J."/>
            <person name="Peng Y."/>
            <person name="Rokas A."/>
            <person name="Rosa C.A."/>
            <person name="Scheuner C."/>
            <person name="Sibirny A.A."/>
            <person name="Slot J.C."/>
            <person name="Stielow J.B."/>
            <person name="Sun H."/>
            <person name="Kurtzman C.P."/>
            <person name="Blackwell M."/>
            <person name="Grigoriev I.V."/>
            <person name="Jeffries T.W."/>
        </authorList>
    </citation>
    <scope>NUCLEOTIDE SEQUENCE [LARGE SCALE GENOMIC DNA]</scope>
    <source>
        <strain evidence="2">DSM 1968</strain>
    </source>
</reference>
<sequence length="264" mass="29866">MNSGFEVLIIGDSSLNSFVSWRLSSIGVKVTYISSFLSPEVTIHWKSTLYGEKSYNPFLIKNSLNHLFEGKQHSSAPITNLDFKYIFISSSSTRIFKNTIKSLKKNLDLDNSIILIDSSFSIFLESFFYKKTSNLKIFLIYSNIDARYLNNSNYLLADNIDESIQIAIGLVQISKCYCYEIPVSSASLLESDSNANDLDIIIHTLNTSLASNQNTSPYNPVKYNEILTSAKLGEETFLECTTNRYGDIDSSYRISQTTEKDKKM</sequence>
<evidence type="ECO:0000313" key="2">
    <source>
        <dbReference type="Proteomes" id="UP000095038"/>
    </source>
</evidence>
<gene>
    <name evidence="1" type="ORF">ASCRUDRAFT_139425</name>
</gene>
<dbReference type="Proteomes" id="UP000095038">
    <property type="component" value="Unassembled WGS sequence"/>
</dbReference>
<evidence type="ECO:0008006" key="3">
    <source>
        <dbReference type="Google" id="ProtNLM"/>
    </source>
</evidence>
<dbReference type="PANTHER" id="PTHR21708">
    <property type="entry name" value="PROBABLE 2-DEHYDROPANTOATE 2-REDUCTASE"/>
    <property type="match status" value="1"/>
</dbReference>
<protein>
    <recommendedName>
        <fullName evidence="3">Ketopantoate reductase N-terminal domain-containing protein</fullName>
    </recommendedName>
</protein>
<keyword evidence="2" id="KW-1185">Reference proteome</keyword>
<dbReference type="RefSeq" id="XP_020048256.1">
    <property type="nucleotide sequence ID" value="XM_020189152.1"/>
</dbReference>
<dbReference type="AlphaFoldDB" id="A0A1D2VK31"/>
<organism evidence="1 2">
    <name type="scientific">Ascoidea rubescens DSM 1968</name>
    <dbReference type="NCBI Taxonomy" id="1344418"/>
    <lineage>
        <taxon>Eukaryota</taxon>
        <taxon>Fungi</taxon>
        <taxon>Dikarya</taxon>
        <taxon>Ascomycota</taxon>
        <taxon>Saccharomycotina</taxon>
        <taxon>Saccharomycetes</taxon>
        <taxon>Ascoideaceae</taxon>
        <taxon>Ascoidea</taxon>
    </lineage>
</organism>
<dbReference type="PANTHER" id="PTHR21708:SF34">
    <property type="entry name" value="OUTER SPORE WALL PROTEIN 2"/>
    <property type="match status" value="1"/>
</dbReference>